<gene>
    <name evidence="2" type="ORF">GCM10022276_00030</name>
</gene>
<proteinExistence type="predicted"/>
<organism evidence="2 3">
    <name type="scientific">Sphingomonas limnosediminicola</name>
    <dbReference type="NCBI Taxonomy" id="940133"/>
    <lineage>
        <taxon>Bacteria</taxon>
        <taxon>Pseudomonadati</taxon>
        <taxon>Pseudomonadota</taxon>
        <taxon>Alphaproteobacteria</taxon>
        <taxon>Sphingomonadales</taxon>
        <taxon>Sphingomonadaceae</taxon>
        <taxon>Sphingomonas</taxon>
    </lineage>
</organism>
<dbReference type="Pfam" id="PF05050">
    <property type="entry name" value="Methyltransf_21"/>
    <property type="match status" value="1"/>
</dbReference>
<dbReference type="InterPro" id="IPR006342">
    <property type="entry name" value="FkbM_mtfrase"/>
</dbReference>
<feature type="domain" description="Methyltransferase FkbM" evidence="1">
    <location>
        <begin position="143"/>
        <end position="295"/>
    </location>
</feature>
<evidence type="ECO:0000313" key="3">
    <source>
        <dbReference type="Proteomes" id="UP001500827"/>
    </source>
</evidence>
<dbReference type="CDD" id="cd02440">
    <property type="entry name" value="AdoMet_MTases"/>
    <property type="match status" value="1"/>
</dbReference>
<dbReference type="PANTHER" id="PTHR34203">
    <property type="entry name" value="METHYLTRANSFERASE, FKBM FAMILY PROTEIN"/>
    <property type="match status" value="1"/>
</dbReference>
<name>A0ABP7KSM6_9SPHN</name>
<comment type="caution">
    <text evidence="2">The sequence shown here is derived from an EMBL/GenBank/DDBJ whole genome shotgun (WGS) entry which is preliminary data.</text>
</comment>
<keyword evidence="3" id="KW-1185">Reference proteome</keyword>
<dbReference type="RefSeq" id="WP_344697645.1">
    <property type="nucleotide sequence ID" value="NZ_BAABBM010000001.1"/>
</dbReference>
<dbReference type="NCBIfam" id="TIGR01444">
    <property type="entry name" value="fkbM_fam"/>
    <property type="match status" value="1"/>
</dbReference>
<dbReference type="PANTHER" id="PTHR34203:SF15">
    <property type="entry name" value="SLL1173 PROTEIN"/>
    <property type="match status" value="1"/>
</dbReference>
<evidence type="ECO:0000259" key="1">
    <source>
        <dbReference type="Pfam" id="PF05050"/>
    </source>
</evidence>
<reference evidence="3" key="1">
    <citation type="journal article" date="2019" name="Int. J. Syst. Evol. Microbiol.">
        <title>The Global Catalogue of Microorganisms (GCM) 10K type strain sequencing project: providing services to taxonomists for standard genome sequencing and annotation.</title>
        <authorList>
            <consortium name="The Broad Institute Genomics Platform"/>
            <consortium name="The Broad Institute Genome Sequencing Center for Infectious Disease"/>
            <person name="Wu L."/>
            <person name="Ma J."/>
        </authorList>
    </citation>
    <scope>NUCLEOTIDE SEQUENCE [LARGE SCALE GENOMIC DNA]</scope>
    <source>
        <strain evidence="3">JCM 17543</strain>
    </source>
</reference>
<accession>A0ABP7KSM6</accession>
<dbReference type="Gene3D" id="3.40.50.150">
    <property type="entry name" value="Vaccinia Virus protein VP39"/>
    <property type="match status" value="1"/>
</dbReference>
<sequence>MSYMQPFKSAIQRSELLNATILPVFMSLFHPNVVRRAAQKHGLTAAFDHSTVEIGDGRRVVRLARKHAIYANDVVNDFDFYHGAVVAEITDGLELVDYSSPKFHDVPGFPLHPVFFNALAEPLITGDQYIQFAHLADGCVALDLGAYSGLTSILFREQCGANGAVIAIDADPANISAIKKNFALYASISGNRIELLEGAVWSHDEGIAFSAEGNLGSSAIECVGNRVSAATRVPSFKLSSIAKRYNLHRVDFIKCDIEGAESVIFTDSDFFERFRPRIIVETHRLDGNFTTDKVKADLSRHAYEFELRDQVGSTQPLLRCTPL</sequence>
<dbReference type="Proteomes" id="UP001500827">
    <property type="component" value="Unassembled WGS sequence"/>
</dbReference>
<dbReference type="SUPFAM" id="SSF53335">
    <property type="entry name" value="S-adenosyl-L-methionine-dependent methyltransferases"/>
    <property type="match status" value="1"/>
</dbReference>
<dbReference type="EMBL" id="BAABBM010000001">
    <property type="protein sequence ID" value="GAA3885107.1"/>
    <property type="molecule type" value="Genomic_DNA"/>
</dbReference>
<protein>
    <recommendedName>
        <fullName evidence="1">Methyltransferase FkbM domain-containing protein</fullName>
    </recommendedName>
</protein>
<dbReference type="InterPro" id="IPR052514">
    <property type="entry name" value="SAM-dependent_MTase"/>
</dbReference>
<dbReference type="InterPro" id="IPR029063">
    <property type="entry name" value="SAM-dependent_MTases_sf"/>
</dbReference>
<evidence type="ECO:0000313" key="2">
    <source>
        <dbReference type="EMBL" id="GAA3885107.1"/>
    </source>
</evidence>